<name>A0A239AHF5_9FLAO</name>
<dbReference type="EMBL" id="FZNY01000004">
    <property type="protein sequence ID" value="SNR94959.1"/>
    <property type="molecule type" value="Genomic_DNA"/>
</dbReference>
<evidence type="ECO:0000313" key="1">
    <source>
        <dbReference type="EMBL" id="SNR94959.1"/>
    </source>
</evidence>
<keyword evidence="2" id="KW-1185">Reference proteome</keyword>
<organism evidence="1 2">
    <name type="scientific">Dokdonia pacifica</name>
    <dbReference type="NCBI Taxonomy" id="1627892"/>
    <lineage>
        <taxon>Bacteria</taxon>
        <taxon>Pseudomonadati</taxon>
        <taxon>Bacteroidota</taxon>
        <taxon>Flavobacteriia</taxon>
        <taxon>Flavobacteriales</taxon>
        <taxon>Flavobacteriaceae</taxon>
        <taxon>Dokdonia</taxon>
    </lineage>
</organism>
<evidence type="ECO:0000313" key="2">
    <source>
        <dbReference type="Proteomes" id="UP000198379"/>
    </source>
</evidence>
<gene>
    <name evidence="1" type="ORF">SAMN06265376_104436</name>
</gene>
<dbReference type="Proteomes" id="UP000198379">
    <property type="component" value="Unassembled WGS sequence"/>
</dbReference>
<proteinExistence type="predicted"/>
<sequence>MEKALKSVEEYSEIEVIISNENERIIIDHDNKFIWNYKKR</sequence>
<dbReference type="AlphaFoldDB" id="A0A239AHF5"/>
<accession>A0A239AHF5</accession>
<protein>
    <submittedName>
        <fullName evidence="1">Uncharacterized protein</fullName>
    </submittedName>
</protein>
<reference evidence="1 2" key="1">
    <citation type="submission" date="2017-06" db="EMBL/GenBank/DDBJ databases">
        <authorList>
            <person name="Kim H.J."/>
            <person name="Triplett B.A."/>
        </authorList>
    </citation>
    <scope>NUCLEOTIDE SEQUENCE [LARGE SCALE GENOMIC DNA]</scope>
    <source>
        <strain evidence="1 2">DSM 25597</strain>
    </source>
</reference>